<sequence>MAFRGSICHAHPASSSSMASAGPRFGARKPAASLSFRASAAHGCSNPSSSSSSSSRRLSFAAQASNKVFEDQVRGIVCYRDDDGELVCEGYDEGPRLGMRLPEKACFPWPVGVQVTDFILLATLPVFEDGAGAADVLLRPKDDQKWQL</sequence>
<proteinExistence type="predicted"/>
<organism evidence="1 2">
    <name type="scientific">Avena sativa</name>
    <name type="common">Oat</name>
    <dbReference type="NCBI Taxonomy" id="4498"/>
    <lineage>
        <taxon>Eukaryota</taxon>
        <taxon>Viridiplantae</taxon>
        <taxon>Streptophyta</taxon>
        <taxon>Embryophyta</taxon>
        <taxon>Tracheophyta</taxon>
        <taxon>Spermatophyta</taxon>
        <taxon>Magnoliopsida</taxon>
        <taxon>Liliopsida</taxon>
        <taxon>Poales</taxon>
        <taxon>Poaceae</taxon>
        <taxon>BOP clade</taxon>
        <taxon>Pooideae</taxon>
        <taxon>Poodae</taxon>
        <taxon>Poeae</taxon>
        <taxon>Poeae Chloroplast Group 1 (Aveneae type)</taxon>
        <taxon>Aveninae</taxon>
        <taxon>Avena</taxon>
    </lineage>
</organism>
<keyword evidence="2" id="KW-1185">Reference proteome</keyword>
<accession>A0ACD6AEK6</accession>
<dbReference type="EnsemblPlants" id="AVESA.00010b.r2.7DG1343090.1">
    <property type="protein sequence ID" value="AVESA.00010b.r2.7DG1343090.1.CDS"/>
    <property type="gene ID" value="AVESA.00010b.r2.7DG1343090"/>
</dbReference>
<reference evidence="1" key="2">
    <citation type="submission" date="2025-09" db="UniProtKB">
        <authorList>
            <consortium name="EnsemblPlants"/>
        </authorList>
    </citation>
    <scope>IDENTIFICATION</scope>
</reference>
<protein>
    <submittedName>
        <fullName evidence="1">Uncharacterized protein</fullName>
    </submittedName>
</protein>
<evidence type="ECO:0000313" key="1">
    <source>
        <dbReference type="EnsemblPlants" id="AVESA.00010b.r2.7DG1343090.1.CDS"/>
    </source>
</evidence>
<name>A0ACD6AEK6_AVESA</name>
<dbReference type="Proteomes" id="UP001732700">
    <property type="component" value="Chromosome 7D"/>
</dbReference>
<reference evidence="1" key="1">
    <citation type="submission" date="2021-05" db="EMBL/GenBank/DDBJ databases">
        <authorList>
            <person name="Scholz U."/>
            <person name="Mascher M."/>
            <person name="Fiebig A."/>
        </authorList>
    </citation>
    <scope>NUCLEOTIDE SEQUENCE [LARGE SCALE GENOMIC DNA]</scope>
</reference>
<evidence type="ECO:0000313" key="2">
    <source>
        <dbReference type="Proteomes" id="UP001732700"/>
    </source>
</evidence>